<evidence type="ECO:0000313" key="3">
    <source>
        <dbReference type="EMBL" id="KFG31128.1"/>
    </source>
</evidence>
<feature type="compositionally biased region" description="Low complexity" evidence="1">
    <location>
        <begin position="131"/>
        <end position="145"/>
    </location>
</feature>
<evidence type="ECO:0000313" key="4">
    <source>
        <dbReference type="Proteomes" id="UP000028837"/>
    </source>
</evidence>
<feature type="region of interest" description="Disordered" evidence="1">
    <location>
        <begin position="129"/>
        <end position="157"/>
    </location>
</feature>
<feature type="transmembrane region" description="Helical" evidence="2">
    <location>
        <begin position="744"/>
        <end position="766"/>
    </location>
</feature>
<keyword evidence="2" id="KW-0472">Membrane</keyword>
<dbReference type="OrthoDB" id="346044at2759"/>
<dbReference type="Proteomes" id="UP000028837">
    <property type="component" value="Unassembled WGS sequence"/>
</dbReference>
<evidence type="ECO:0000256" key="2">
    <source>
        <dbReference type="SAM" id="Phobius"/>
    </source>
</evidence>
<sequence length="915" mass="101491">METEETRFCCSNEPTCSRCPSAATELPQPETAKRIQSNSSTGIGALTKALILAVTFLAGWLCSHLSNELSDVQRRALSRSEASDESESSAPYLRAADLPLEAFLDRSDYEREEDPYIVTLPYMEPRRLSSAAQDDPPVDVPQAAPLENKTGDAVNPDRTLASNASLKNELLRQRKKENINLRVLNPHVFRAELCPFLRVGDGQIKSWYALLVLYIAEWPAYAQVGNGGERFTDQLRAFSENFVAPENTTLQGRAIFQDEIDCGTPKVFKEGLDAIKGDIHNFDDLVRILKNVAKSEPDFANLLDYTQYFKLPTRAAVTGFAMILRTAFEGMVFSFCRSLFLKNTSKGNFTKNELYSNVVWLYHRNQTQYWMLLLVAKIIKQIVSARPHNGIIILKSVTTARPGNTAAGDHAEKGQILETLYGVGAYSTLQHIVAGNIQRKLEMSLSRFQNLSTERGMLSTAKSVLQPKVFVTGYYAKNSRGAHVEEGLFGMEVEGDTLDELKEELRPSSVLLQISLVDEWNFKDTKEWPDPRSSEIGVLTAYTAVQILRAELEWDPSLGSLGAFSVAYTGFTDMYSRQRSDPENHFDPDVHLLVVDEISRFSKTGAEEGCKTKIGNLIAEEPLQIKRVFDRDRISIKGTAKILPGSDVFMRGNFGLGLSLELQHEAEKLLSPGAIMIHVYIKGLGKMTSETNDLDITASEMVNRLLLRSRGYYEIPVVKTVTVTSLQTVEARTVVNCSNKVPEWVVVVSSCSIAVFFIVIIGLLMYHDKLKLPWWLNCICSSSSPWGGDAGGVSRDPTAVELPGEYDKASLPEVTTMDGSGEGTGYDEMDGRGWLPATAKWVGDKSLSVHKSTSSAEAQRRVSGGPSSRASFACMHSEVRPVGDRLFLRPENVIQMHSHHPGVSRKTTPIDDNPQ</sequence>
<reference evidence="3 4" key="1">
    <citation type="submission" date="2014-02" db="EMBL/GenBank/DDBJ databases">
        <authorList>
            <person name="Sibley D."/>
            <person name="Venepally P."/>
            <person name="Karamycheva S."/>
            <person name="Hadjithomas M."/>
            <person name="Khan A."/>
            <person name="Brunk B."/>
            <person name="Roos D."/>
            <person name="Caler E."/>
            <person name="Lorenzi H."/>
        </authorList>
    </citation>
    <scope>NUCLEOTIDE SEQUENCE [LARGE SCALE GENOMIC DNA]</scope>
    <source>
        <strain evidence="3 4">GAB2-2007-GAL-DOM2</strain>
    </source>
</reference>
<name>A0A086JG60_TOXGO</name>
<gene>
    <name evidence="3" type="ORF">TGDOM2_319640</name>
</gene>
<dbReference type="VEuPathDB" id="ToxoDB:TGDOM2_319640"/>
<dbReference type="AlphaFoldDB" id="A0A086JG60"/>
<dbReference type="EMBL" id="AHZU02001557">
    <property type="protein sequence ID" value="KFG31128.1"/>
    <property type="molecule type" value="Genomic_DNA"/>
</dbReference>
<feature type="region of interest" description="Disordered" evidence="1">
    <location>
        <begin position="896"/>
        <end position="915"/>
    </location>
</feature>
<protein>
    <submittedName>
        <fullName evidence="3">Putative transmembrane protein</fullName>
    </submittedName>
</protein>
<evidence type="ECO:0000256" key="1">
    <source>
        <dbReference type="SAM" id="MobiDB-lite"/>
    </source>
</evidence>
<keyword evidence="2 3" id="KW-0812">Transmembrane</keyword>
<proteinExistence type="predicted"/>
<accession>A0A086JG60</accession>
<keyword evidence="2" id="KW-1133">Transmembrane helix</keyword>
<organism evidence="3 4">
    <name type="scientific">Toxoplasma gondii GAB2-2007-GAL-DOM2</name>
    <dbReference type="NCBI Taxonomy" id="1130820"/>
    <lineage>
        <taxon>Eukaryota</taxon>
        <taxon>Sar</taxon>
        <taxon>Alveolata</taxon>
        <taxon>Apicomplexa</taxon>
        <taxon>Conoidasida</taxon>
        <taxon>Coccidia</taxon>
        <taxon>Eucoccidiorida</taxon>
        <taxon>Eimeriorina</taxon>
        <taxon>Sarcocystidae</taxon>
        <taxon>Toxoplasma</taxon>
    </lineage>
</organism>
<comment type="caution">
    <text evidence="3">The sequence shown here is derived from an EMBL/GenBank/DDBJ whole genome shotgun (WGS) entry which is preliminary data.</text>
</comment>
<feature type="region of interest" description="Disordered" evidence="1">
    <location>
        <begin position="850"/>
        <end position="869"/>
    </location>
</feature>